<evidence type="ECO:0000259" key="1">
    <source>
        <dbReference type="SMART" id="SM00986"/>
    </source>
</evidence>
<dbReference type="Pfam" id="PF03167">
    <property type="entry name" value="UDG"/>
    <property type="match status" value="1"/>
</dbReference>
<dbReference type="OrthoDB" id="9799921at2"/>
<dbReference type="SUPFAM" id="SSF52141">
    <property type="entry name" value="Uracil-DNA glycosylase-like"/>
    <property type="match status" value="1"/>
</dbReference>
<dbReference type="Proteomes" id="UP000297258">
    <property type="component" value="Unassembled WGS sequence"/>
</dbReference>
<name>A0A4Y9T5H2_9BURK</name>
<dbReference type="EC" id="3.2.2.15" evidence="2"/>
<dbReference type="NCBIfam" id="TIGR04274">
    <property type="entry name" value="hypoxanDNAglyco"/>
    <property type="match status" value="1"/>
</dbReference>
<evidence type="ECO:0000313" key="2">
    <source>
        <dbReference type="EMBL" id="TFW35812.1"/>
    </source>
</evidence>
<dbReference type="AlphaFoldDB" id="A0A4Y9T5H2"/>
<gene>
    <name evidence="2" type="ORF">E4O92_01275</name>
</gene>
<comment type="caution">
    <text evidence="2">The sequence shown here is derived from an EMBL/GenBank/DDBJ whole genome shotgun (WGS) entry which is preliminary data.</text>
</comment>
<evidence type="ECO:0000313" key="3">
    <source>
        <dbReference type="Proteomes" id="UP000297258"/>
    </source>
</evidence>
<reference evidence="2 3" key="1">
    <citation type="submission" date="2019-03" db="EMBL/GenBank/DDBJ databases">
        <title>Draft genome of Massilia hortus sp. nov., a novel bacterial species of the Oxalobacteraceae family.</title>
        <authorList>
            <person name="Peta V."/>
            <person name="Raths R."/>
            <person name="Bucking H."/>
        </authorList>
    </citation>
    <scope>NUCLEOTIDE SEQUENCE [LARGE SCALE GENOMIC DNA]</scope>
    <source>
        <strain evidence="2 3">ONC3</strain>
    </source>
</reference>
<dbReference type="InterPro" id="IPR026353">
    <property type="entry name" value="Hypoxan-DNA_Glyclase"/>
</dbReference>
<accession>A0A4Y9T5H2</accession>
<dbReference type="GO" id="GO:0033958">
    <property type="term" value="F:DNA-deoxyinosine glycosylase activity"/>
    <property type="evidence" value="ECO:0007669"/>
    <property type="project" value="UniProtKB-EC"/>
</dbReference>
<dbReference type="SMART" id="SM00986">
    <property type="entry name" value="UDG"/>
    <property type="match status" value="1"/>
</dbReference>
<dbReference type="CDD" id="cd10032">
    <property type="entry name" value="UDG-F6_HDG"/>
    <property type="match status" value="1"/>
</dbReference>
<proteinExistence type="predicted"/>
<dbReference type="InterPro" id="IPR005122">
    <property type="entry name" value="Uracil-DNA_glycosylase-like"/>
</dbReference>
<dbReference type="EMBL" id="SPUM01000007">
    <property type="protein sequence ID" value="TFW35812.1"/>
    <property type="molecule type" value="Genomic_DNA"/>
</dbReference>
<sequence>MTRLVEDQHIRKRCFAPVVDDRTRLLVLGSLPGDRSLARQEYYGNAQNCFWKLIFDVIGLDQVPIDYASRLQALLATGVGLWDVVAEADREGSLDHRIRRQAGNDLIGLIGRLPCLAAIAFNGGIAARLGLRALGEHAARYQIVRLPSSSPAYTLAYAEKLTAWRTLREYLL</sequence>
<dbReference type="Gene3D" id="3.40.470.10">
    <property type="entry name" value="Uracil-DNA glycosylase-like domain"/>
    <property type="match status" value="1"/>
</dbReference>
<feature type="domain" description="Uracil-DNA glycosylase-like" evidence="1">
    <location>
        <begin position="16"/>
        <end position="168"/>
    </location>
</feature>
<protein>
    <submittedName>
        <fullName evidence="2">DNA-deoxyinosine glycosylase</fullName>
        <ecNumber evidence="2">3.2.2.15</ecNumber>
    </submittedName>
</protein>
<organism evidence="2 3">
    <name type="scientific">Massilia horti</name>
    <dbReference type="NCBI Taxonomy" id="2562153"/>
    <lineage>
        <taxon>Bacteria</taxon>
        <taxon>Pseudomonadati</taxon>
        <taxon>Pseudomonadota</taxon>
        <taxon>Betaproteobacteria</taxon>
        <taxon>Burkholderiales</taxon>
        <taxon>Oxalobacteraceae</taxon>
        <taxon>Telluria group</taxon>
        <taxon>Massilia</taxon>
    </lineage>
</organism>
<dbReference type="RefSeq" id="WP_135187929.1">
    <property type="nucleotide sequence ID" value="NZ_SPUM01000007.1"/>
</dbReference>
<keyword evidence="3" id="KW-1185">Reference proteome</keyword>
<keyword evidence="2" id="KW-0326">Glycosidase</keyword>
<dbReference type="InterPro" id="IPR036895">
    <property type="entry name" value="Uracil-DNA_glycosylase-like_sf"/>
</dbReference>
<dbReference type="SMART" id="SM00987">
    <property type="entry name" value="UreE_C"/>
    <property type="match status" value="1"/>
</dbReference>
<keyword evidence="2" id="KW-0378">Hydrolase</keyword>